<accession>A0A6I3SMZ3</accession>
<organism evidence="2 3">
    <name type="scientific">Heliobacterium mobile</name>
    <name type="common">Heliobacillus mobilis</name>
    <dbReference type="NCBI Taxonomy" id="28064"/>
    <lineage>
        <taxon>Bacteria</taxon>
        <taxon>Bacillati</taxon>
        <taxon>Bacillota</taxon>
        <taxon>Clostridia</taxon>
        <taxon>Eubacteriales</taxon>
        <taxon>Heliobacteriaceae</taxon>
        <taxon>Heliobacterium</taxon>
    </lineage>
</organism>
<name>A0A6I3SMZ3_HELMO</name>
<dbReference type="Gene3D" id="3.10.450.40">
    <property type="match status" value="1"/>
</dbReference>
<dbReference type="RefSeq" id="WP_170292056.1">
    <property type="nucleotide sequence ID" value="NZ_WNKU01000023.1"/>
</dbReference>
<comment type="caution">
    <text evidence="2">The sequence shown here is derived from an EMBL/GenBank/DDBJ whole genome shotgun (WGS) entry which is preliminary data.</text>
</comment>
<gene>
    <name evidence="2" type="ORF">GJ688_15430</name>
</gene>
<evidence type="ECO:0000259" key="1">
    <source>
        <dbReference type="Pfam" id="PF04965"/>
    </source>
</evidence>
<dbReference type="EMBL" id="WNKU01000023">
    <property type="protein sequence ID" value="MTV50361.1"/>
    <property type="molecule type" value="Genomic_DNA"/>
</dbReference>
<dbReference type="SUPFAM" id="SSF160719">
    <property type="entry name" value="gpW/gp25-like"/>
    <property type="match status" value="1"/>
</dbReference>
<dbReference type="AlphaFoldDB" id="A0A6I3SMZ3"/>
<evidence type="ECO:0000313" key="2">
    <source>
        <dbReference type="EMBL" id="MTV50361.1"/>
    </source>
</evidence>
<keyword evidence="3" id="KW-1185">Reference proteome</keyword>
<feature type="domain" description="IraD/Gp25-like" evidence="1">
    <location>
        <begin position="26"/>
        <end position="116"/>
    </location>
</feature>
<dbReference type="Proteomes" id="UP000430670">
    <property type="component" value="Unassembled WGS sequence"/>
</dbReference>
<dbReference type="Pfam" id="PF04965">
    <property type="entry name" value="GPW_gp25"/>
    <property type="match status" value="1"/>
</dbReference>
<evidence type="ECO:0000313" key="3">
    <source>
        <dbReference type="Proteomes" id="UP000430670"/>
    </source>
</evidence>
<dbReference type="InterPro" id="IPR007048">
    <property type="entry name" value="IraD/Gp25-like"/>
</dbReference>
<protein>
    <submittedName>
        <fullName evidence="2">Baseplate protein</fullName>
    </submittedName>
</protein>
<proteinExistence type="predicted"/>
<sequence>MSDFLGKGWKFPIQVDPNTGRIKMSQYEEDIDEAIRIVLWTAKGERVMRPSFGSTIHQFVFGGTDVTTLHMLGNEIKEALRHWEPRVEAVDVQVQRDPRESNKLLIHIQYRVRKTNNLFNRVYPFYLDEGVK</sequence>
<reference evidence="2 3" key="1">
    <citation type="submission" date="2019-11" db="EMBL/GenBank/DDBJ databases">
        <title>Whole-genome sequence of a the green, strictly anaerobic photosynthetic bacterium Heliobacillus mobilis DSM 6151.</title>
        <authorList>
            <person name="Kyndt J.A."/>
            <person name="Meyer T.E."/>
        </authorList>
    </citation>
    <scope>NUCLEOTIDE SEQUENCE [LARGE SCALE GENOMIC DNA]</scope>
    <source>
        <strain evidence="2 3">DSM 6151</strain>
    </source>
</reference>